<dbReference type="InterPro" id="IPR059206">
    <property type="entry name" value="Sll1717-like"/>
</dbReference>
<dbReference type="AlphaFoldDB" id="A0A917KJ08"/>
<organism evidence="1 2">
    <name type="scientific">Streptomyces brasiliensis</name>
    <dbReference type="NCBI Taxonomy" id="1954"/>
    <lineage>
        <taxon>Bacteria</taxon>
        <taxon>Bacillati</taxon>
        <taxon>Actinomycetota</taxon>
        <taxon>Actinomycetes</taxon>
        <taxon>Kitasatosporales</taxon>
        <taxon>Streptomycetaceae</taxon>
        <taxon>Streptomyces</taxon>
    </lineage>
</organism>
<dbReference type="Gene3D" id="3.40.50.450">
    <property type="match status" value="1"/>
</dbReference>
<dbReference type="SUPFAM" id="SSF52540">
    <property type="entry name" value="P-loop containing nucleoside triphosphate hydrolases"/>
    <property type="match status" value="1"/>
</dbReference>
<gene>
    <name evidence="1" type="ORF">GCM10010121_026260</name>
</gene>
<name>A0A917KJ08_9ACTN</name>
<reference evidence="1" key="1">
    <citation type="journal article" date="2014" name="Int. J. Syst. Evol. Microbiol.">
        <title>Complete genome sequence of Corynebacterium casei LMG S-19264T (=DSM 44701T), isolated from a smear-ripened cheese.</title>
        <authorList>
            <consortium name="US DOE Joint Genome Institute (JGI-PGF)"/>
            <person name="Walter F."/>
            <person name="Albersmeier A."/>
            <person name="Kalinowski J."/>
            <person name="Ruckert C."/>
        </authorList>
    </citation>
    <scope>NUCLEOTIDE SEQUENCE</scope>
    <source>
        <strain evidence="1">JCM 3086</strain>
    </source>
</reference>
<dbReference type="Proteomes" id="UP000657574">
    <property type="component" value="Unassembled WGS sequence"/>
</dbReference>
<keyword evidence="2" id="KW-1185">Reference proteome</keyword>
<reference evidence="1" key="2">
    <citation type="submission" date="2020-09" db="EMBL/GenBank/DDBJ databases">
        <authorList>
            <person name="Sun Q."/>
            <person name="Ohkuma M."/>
        </authorList>
    </citation>
    <scope>NUCLEOTIDE SEQUENCE</scope>
    <source>
        <strain evidence="1">JCM 3086</strain>
    </source>
</reference>
<dbReference type="InterPro" id="IPR027417">
    <property type="entry name" value="P-loop_NTPase"/>
</dbReference>
<accession>A0A917KJ08</accession>
<evidence type="ECO:0000313" key="1">
    <source>
        <dbReference type="EMBL" id="GGJ14391.1"/>
    </source>
</evidence>
<comment type="caution">
    <text evidence="1">The sequence shown here is derived from an EMBL/GenBank/DDBJ whole genome shotgun (WGS) entry which is preliminary data.</text>
</comment>
<proteinExistence type="predicted"/>
<protein>
    <submittedName>
        <fullName evidence="1">Uncharacterized protein</fullName>
    </submittedName>
</protein>
<dbReference type="NCBIfam" id="NF047389">
    <property type="entry name" value="ATPase_Sll1717"/>
    <property type="match status" value="1"/>
</dbReference>
<sequence>MQGGNCTLDRCCVGANQRGKGSAARSQGGSMDYKVFLGYSKNPADVSQEIQQAATVINRSGFAEAKTWEANPATGRLIIETVLQDIDDSTICLFDVTTLSENVLFEVGYAFSQRKHIVLSVFKSSETVRDWRAFDIFSTIGCIFYENGGELAARFMSGINAASEKTLWDDASQALDRTVKNSIFYVPTYHTSEAERNLRRMVGKERDLGTKVTIADPAEQGSAPLAWYVNAVYSSAATLLQMSGERHDRNRLHNARSAFIAGLARGLERPLLVVVEDDYRGPVDYKDILYTYHNKKRLAEKLSQWREQAFRAWNQEEIDDQVPSPKLELATELKDLKFGDYVAENESDTLDEYFVETAEYEAVLNESSVVFVGRKGMGKSANMIRASQVLRDDKRNLVCVVRPSNYDLDGLVSVLESLGGDGNQSFLVESFWRFLLYSEISLEAVAAADRLPAGIGDGTPMARLRDYLTQNEIAEEFSIRLERVIESVRRELRETSRTISIEKQRERIAQALHGNIVGNLRKLLGDALRDRHRVALLVDNLDSAWTKSAQLKSQAILLVGLLGTVSRIAEEFQRENNRLRSVNVTVSVFLRSDIYDEVIKEAREPDKINTKRIDWNQPDLLKRVMDERYLSVRPKGTSPDELWERYFCSQIGDKPTLDYIFSIILHRPRDLVFFCKAAVFNAANARHLLVEDSDIREAEKNYSKFALDALLVEYGATMSHLEEVVYEFAGCPSIMPKTEVLEIIQSIPGMDEASQATDCLEGLLKISFLGVEVREGDFSYPDRADDLRKAKILARNASRRGKREERYEVHPAYRNFLEIES</sequence>
<evidence type="ECO:0000313" key="2">
    <source>
        <dbReference type="Proteomes" id="UP000657574"/>
    </source>
</evidence>
<dbReference type="EMBL" id="BMQA01000007">
    <property type="protein sequence ID" value="GGJ14391.1"/>
    <property type="molecule type" value="Genomic_DNA"/>
</dbReference>